<dbReference type="Pfam" id="PF13411">
    <property type="entry name" value="MerR_1"/>
    <property type="match status" value="1"/>
</dbReference>
<dbReference type="Gene3D" id="1.10.1660.10">
    <property type="match status" value="1"/>
</dbReference>
<dbReference type="SUPFAM" id="SSF46955">
    <property type="entry name" value="Putative DNA-binding domain"/>
    <property type="match status" value="1"/>
</dbReference>
<dbReference type="InterPro" id="IPR009061">
    <property type="entry name" value="DNA-bd_dom_put_sf"/>
</dbReference>
<dbReference type="GO" id="GO:0003677">
    <property type="term" value="F:DNA binding"/>
    <property type="evidence" value="ECO:0007669"/>
    <property type="project" value="InterPro"/>
</dbReference>
<evidence type="ECO:0000313" key="2">
    <source>
        <dbReference type="EMBL" id="BBO72693.1"/>
    </source>
</evidence>
<organism evidence="2 3">
    <name type="scientific">Desulfosarcina widdelii</name>
    <dbReference type="NCBI Taxonomy" id="947919"/>
    <lineage>
        <taxon>Bacteria</taxon>
        <taxon>Pseudomonadati</taxon>
        <taxon>Thermodesulfobacteriota</taxon>
        <taxon>Desulfobacteria</taxon>
        <taxon>Desulfobacterales</taxon>
        <taxon>Desulfosarcinaceae</taxon>
        <taxon>Desulfosarcina</taxon>
    </lineage>
</organism>
<feature type="domain" description="HTH merR-type" evidence="1">
    <location>
        <begin position="6"/>
        <end position="78"/>
    </location>
</feature>
<name>A0A5K7YXN2_9BACT</name>
<dbReference type="Proteomes" id="UP000427769">
    <property type="component" value="Chromosome"/>
</dbReference>
<protein>
    <recommendedName>
        <fullName evidence="1">HTH merR-type domain-containing protein</fullName>
    </recommendedName>
</protein>
<dbReference type="RefSeq" id="WP_155301874.1">
    <property type="nucleotide sequence ID" value="NZ_AP021875.1"/>
</dbReference>
<dbReference type="EMBL" id="AP021875">
    <property type="protein sequence ID" value="BBO72693.1"/>
    <property type="molecule type" value="Genomic_DNA"/>
</dbReference>
<evidence type="ECO:0000313" key="3">
    <source>
        <dbReference type="Proteomes" id="UP000427769"/>
    </source>
</evidence>
<dbReference type="GO" id="GO:0006355">
    <property type="term" value="P:regulation of DNA-templated transcription"/>
    <property type="evidence" value="ECO:0007669"/>
    <property type="project" value="InterPro"/>
</dbReference>
<dbReference type="KEGG" id="dwd:DSCW_01100"/>
<dbReference type="AlphaFoldDB" id="A0A5K7YXN2"/>
<keyword evidence="3" id="KW-1185">Reference proteome</keyword>
<dbReference type="SMART" id="SM00422">
    <property type="entry name" value="HTH_MERR"/>
    <property type="match status" value="1"/>
</dbReference>
<sequence>MKNKFYTKKEMSEHSGLTPRTVDLYTNIDLIFPEVANPTGRGTTRKYSNKNLAELMVAKKLTDNRVPLKEIKEIFDLLTEKKQRNRLDPYGEWGWRESNLSARLYIYRHEDEILDVFIEGRRPRIEPKKYDSVLEINIERIFEYFEEG</sequence>
<dbReference type="OrthoDB" id="9792348at2"/>
<dbReference type="InterPro" id="IPR000551">
    <property type="entry name" value="MerR-type_HTH_dom"/>
</dbReference>
<proteinExistence type="predicted"/>
<gene>
    <name evidence="2" type="ORF">DSCW_01100</name>
</gene>
<evidence type="ECO:0000259" key="1">
    <source>
        <dbReference type="SMART" id="SM00422"/>
    </source>
</evidence>
<reference evidence="2 3" key="1">
    <citation type="submission" date="2019-11" db="EMBL/GenBank/DDBJ databases">
        <title>Comparative genomics of hydrocarbon-degrading Desulfosarcina strains.</title>
        <authorList>
            <person name="Watanabe M."/>
            <person name="Kojima H."/>
            <person name="Fukui M."/>
        </authorList>
    </citation>
    <scope>NUCLEOTIDE SEQUENCE [LARGE SCALE GENOMIC DNA]</scope>
    <source>
        <strain evidence="2 3">PP31</strain>
    </source>
</reference>
<accession>A0A5K7YXN2</accession>
<dbReference type="CDD" id="cd00592">
    <property type="entry name" value="HTH_MerR-like"/>
    <property type="match status" value="1"/>
</dbReference>